<comment type="caution">
    <text evidence="2">The sequence shown here is derived from an EMBL/GenBank/DDBJ whole genome shotgun (WGS) entry which is preliminary data.</text>
</comment>
<feature type="transmembrane region" description="Helical" evidence="1">
    <location>
        <begin position="6"/>
        <end position="22"/>
    </location>
</feature>
<keyword evidence="1" id="KW-0472">Membrane</keyword>
<reference evidence="2 3" key="1">
    <citation type="journal article" date="2015" name="G3 (Bethesda)">
        <title>Insights into Ongoing Evolution of the Hexachlorocyclohexane Catabolic Pathway from Comparative Genomics of Ten Sphingomonadaceae Strains.</title>
        <authorList>
            <person name="Pearce S.L."/>
            <person name="Oakeshott J.G."/>
            <person name="Pandey G."/>
        </authorList>
    </citation>
    <scope>NUCLEOTIDE SEQUENCE [LARGE SCALE GENOMIC DNA]</scope>
    <source>
        <strain evidence="2 3">LL02</strain>
    </source>
</reference>
<gene>
    <name evidence="2" type="ORF">V474_06640</name>
</gene>
<keyword evidence="1" id="KW-1133">Transmembrane helix</keyword>
<dbReference type="PATRIC" id="fig|1114963.3.peg.4980"/>
<name>A0A0J7XFX1_9SPHN</name>
<sequence>MMRVFFQIAYFVVGIVQFFAVWDGAEHFLGAESFIGKAFAFVASLFVTYIPLLGSALGVYGATNVWDWSITKSLLLFFWYVPVYILFIGYGFIADRK</sequence>
<feature type="transmembrane region" description="Helical" evidence="1">
    <location>
        <begin position="34"/>
        <end position="54"/>
    </location>
</feature>
<accession>A0A0J7XFX1</accession>
<organism evidence="2 3">
    <name type="scientific">Novosphingobium barchaimii LL02</name>
    <dbReference type="NCBI Taxonomy" id="1114963"/>
    <lineage>
        <taxon>Bacteria</taxon>
        <taxon>Pseudomonadati</taxon>
        <taxon>Pseudomonadota</taxon>
        <taxon>Alphaproteobacteria</taxon>
        <taxon>Sphingomonadales</taxon>
        <taxon>Sphingomonadaceae</taxon>
        <taxon>Novosphingobium</taxon>
    </lineage>
</organism>
<evidence type="ECO:0000313" key="3">
    <source>
        <dbReference type="Proteomes" id="UP000052268"/>
    </source>
</evidence>
<keyword evidence="1" id="KW-0812">Transmembrane</keyword>
<evidence type="ECO:0000256" key="1">
    <source>
        <dbReference type="SAM" id="Phobius"/>
    </source>
</evidence>
<dbReference type="RefSeq" id="WP_059153621.1">
    <property type="nucleotide sequence ID" value="NZ_KQ130461.1"/>
</dbReference>
<evidence type="ECO:0000313" key="2">
    <source>
        <dbReference type="EMBL" id="KMS50594.1"/>
    </source>
</evidence>
<feature type="transmembrane region" description="Helical" evidence="1">
    <location>
        <begin position="74"/>
        <end position="93"/>
    </location>
</feature>
<dbReference type="Proteomes" id="UP000052268">
    <property type="component" value="Unassembled WGS sequence"/>
</dbReference>
<dbReference type="OrthoDB" id="8455877at2"/>
<proteinExistence type="predicted"/>
<dbReference type="EMBL" id="JACU01000017">
    <property type="protein sequence ID" value="KMS50594.1"/>
    <property type="molecule type" value="Genomic_DNA"/>
</dbReference>
<protein>
    <submittedName>
        <fullName evidence="2">Uncharacterized protein</fullName>
    </submittedName>
</protein>
<dbReference type="AlphaFoldDB" id="A0A0J7XFX1"/>
<keyword evidence="3" id="KW-1185">Reference proteome</keyword>